<comment type="catalytic activity">
    <reaction evidence="1">
        <text>Hydrolysis of terminal non-reducing N-acetyl-D-hexosamine residues in N-acetyl-beta-D-hexosaminides.</text>
        <dbReference type="EC" id="3.2.1.52"/>
    </reaction>
</comment>
<sequence length="343" mass="38343">MKEIGNLIIAGFRGSSVSEDTPIRDWINDFQLGGVILYDMDLEYNQLGTRNIRSAEQLKNLNVSLQSFSKEPLFIAIDQEGGEVNRLNTKYGFPEFPSWNKIGQLDDLKFTEAYSRKLGELLNNLHINLNFAPVLDVDGGSSSFITNQGRALSSNIQKITEHSRVFIKQLKQQGVLCCGKHFPGQGSASGDTHAGATDITTTWDKQELGPYKSLIHSRHLDAIIVAHTFHNKFDSEFPASMSRKTITDLLRIKLGFRGVVICDDPSMKAISAHYNLKTTLKCMLYSGVDMFILGNNLEYDPHLIPNAVHCLQELVSEGAVSENRIYESLHRIQSLRLKLKGNG</sequence>
<evidence type="ECO:0000256" key="1">
    <source>
        <dbReference type="ARBA" id="ARBA00001231"/>
    </source>
</evidence>
<protein>
    <recommendedName>
        <fullName evidence="3">beta-N-acetylhexosaminidase</fullName>
        <ecNumber evidence="3">3.2.1.52</ecNumber>
    </recommendedName>
</protein>
<evidence type="ECO:0000256" key="3">
    <source>
        <dbReference type="ARBA" id="ARBA00012663"/>
    </source>
</evidence>
<dbReference type="GO" id="GO:0005975">
    <property type="term" value="P:carbohydrate metabolic process"/>
    <property type="evidence" value="ECO:0007669"/>
    <property type="project" value="InterPro"/>
</dbReference>
<dbReference type="InterPro" id="IPR001764">
    <property type="entry name" value="Glyco_hydro_3_N"/>
</dbReference>
<dbReference type="PANTHER" id="PTHR30480">
    <property type="entry name" value="BETA-HEXOSAMINIDASE-RELATED"/>
    <property type="match status" value="1"/>
</dbReference>
<gene>
    <name evidence="7" type="ORF">METZ01_LOCUS155911</name>
</gene>
<evidence type="ECO:0000256" key="2">
    <source>
        <dbReference type="ARBA" id="ARBA00005336"/>
    </source>
</evidence>
<evidence type="ECO:0000313" key="7">
    <source>
        <dbReference type="EMBL" id="SVB03057.1"/>
    </source>
</evidence>
<dbReference type="InterPro" id="IPR017853">
    <property type="entry name" value="GH"/>
</dbReference>
<dbReference type="AlphaFoldDB" id="A0A382AQ00"/>
<dbReference type="GO" id="GO:0004563">
    <property type="term" value="F:beta-N-acetylhexosaminidase activity"/>
    <property type="evidence" value="ECO:0007669"/>
    <property type="project" value="UniProtKB-EC"/>
</dbReference>
<keyword evidence="5" id="KW-0326">Glycosidase</keyword>
<dbReference type="EC" id="3.2.1.52" evidence="3"/>
<organism evidence="7">
    <name type="scientific">marine metagenome</name>
    <dbReference type="NCBI Taxonomy" id="408172"/>
    <lineage>
        <taxon>unclassified sequences</taxon>
        <taxon>metagenomes</taxon>
        <taxon>ecological metagenomes</taxon>
    </lineage>
</organism>
<dbReference type="SUPFAM" id="SSF51445">
    <property type="entry name" value="(Trans)glycosidases"/>
    <property type="match status" value="1"/>
</dbReference>
<evidence type="ECO:0000256" key="4">
    <source>
        <dbReference type="ARBA" id="ARBA00022801"/>
    </source>
</evidence>
<accession>A0A382AQ00</accession>
<feature type="domain" description="Glycoside hydrolase family 3 N-terminal" evidence="6">
    <location>
        <begin position="18"/>
        <end position="335"/>
    </location>
</feature>
<dbReference type="Gene3D" id="3.20.20.300">
    <property type="entry name" value="Glycoside hydrolase, family 3, N-terminal domain"/>
    <property type="match status" value="1"/>
</dbReference>
<comment type="similarity">
    <text evidence="2">Belongs to the glycosyl hydrolase 3 family.</text>
</comment>
<dbReference type="PANTHER" id="PTHR30480:SF13">
    <property type="entry name" value="BETA-HEXOSAMINIDASE"/>
    <property type="match status" value="1"/>
</dbReference>
<dbReference type="Pfam" id="PF00933">
    <property type="entry name" value="Glyco_hydro_3"/>
    <property type="match status" value="1"/>
</dbReference>
<name>A0A382AQ00_9ZZZZ</name>
<dbReference type="InterPro" id="IPR050226">
    <property type="entry name" value="NagZ_Beta-hexosaminidase"/>
</dbReference>
<reference evidence="7" key="1">
    <citation type="submission" date="2018-05" db="EMBL/GenBank/DDBJ databases">
        <authorList>
            <person name="Lanie J.A."/>
            <person name="Ng W.-L."/>
            <person name="Kazmierczak K.M."/>
            <person name="Andrzejewski T.M."/>
            <person name="Davidsen T.M."/>
            <person name="Wayne K.J."/>
            <person name="Tettelin H."/>
            <person name="Glass J.I."/>
            <person name="Rusch D."/>
            <person name="Podicherti R."/>
            <person name="Tsui H.-C.T."/>
            <person name="Winkler M.E."/>
        </authorList>
    </citation>
    <scope>NUCLEOTIDE SEQUENCE</scope>
</reference>
<evidence type="ECO:0000259" key="6">
    <source>
        <dbReference type="Pfam" id="PF00933"/>
    </source>
</evidence>
<keyword evidence="4" id="KW-0378">Hydrolase</keyword>
<evidence type="ECO:0000256" key="5">
    <source>
        <dbReference type="ARBA" id="ARBA00023295"/>
    </source>
</evidence>
<dbReference type="GO" id="GO:0009254">
    <property type="term" value="P:peptidoglycan turnover"/>
    <property type="evidence" value="ECO:0007669"/>
    <property type="project" value="TreeGrafter"/>
</dbReference>
<dbReference type="InterPro" id="IPR036962">
    <property type="entry name" value="Glyco_hydro_3_N_sf"/>
</dbReference>
<proteinExistence type="inferred from homology"/>
<dbReference type="EMBL" id="UINC01026144">
    <property type="protein sequence ID" value="SVB03057.1"/>
    <property type="molecule type" value="Genomic_DNA"/>
</dbReference>